<dbReference type="AlphaFoldDB" id="A0A319D123"/>
<dbReference type="GeneID" id="37144329"/>
<name>A0A319D123_9EURO</name>
<dbReference type="OrthoDB" id="4480800at2759"/>
<sequence>MRFLSCVSAALVAIFASATYAVPINGGVNCTQLEQQIATLQQGVSTANGTNSEGVQAAQQLLYGARLVQATECTNPAPAKRFFPPTGPVSWNILTTSHSRIQRYCPTSLSNVGKLKHPALGASCYWNFCLGPVMLMC</sequence>
<evidence type="ECO:0000256" key="1">
    <source>
        <dbReference type="SAM" id="SignalP"/>
    </source>
</evidence>
<feature type="signal peptide" evidence="1">
    <location>
        <begin position="1"/>
        <end position="21"/>
    </location>
</feature>
<gene>
    <name evidence="2" type="ORF">BO82DRAFT_82140</name>
</gene>
<reference evidence="2 3" key="1">
    <citation type="submission" date="2016-12" db="EMBL/GenBank/DDBJ databases">
        <title>The genomes of Aspergillus section Nigri reveals drivers in fungal speciation.</title>
        <authorList>
            <consortium name="DOE Joint Genome Institute"/>
            <person name="Vesth T.C."/>
            <person name="Nybo J."/>
            <person name="Theobald S."/>
            <person name="Brandl J."/>
            <person name="Frisvad J.C."/>
            <person name="Nielsen K.F."/>
            <person name="Lyhne E.K."/>
            <person name="Kogle M.E."/>
            <person name="Kuo A."/>
            <person name="Riley R."/>
            <person name="Clum A."/>
            <person name="Nolan M."/>
            <person name="Lipzen A."/>
            <person name="Salamov A."/>
            <person name="Henrissat B."/>
            <person name="Wiebenga A."/>
            <person name="De Vries R.P."/>
            <person name="Grigoriev I.V."/>
            <person name="Mortensen U.H."/>
            <person name="Andersen M.R."/>
            <person name="Baker S.E."/>
        </authorList>
    </citation>
    <scope>NUCLEOTIDE SEQUENCE [LARGE SCALE GENOMIC DNA]</scope>
    <source>
        <strain evidence="2 3">CBS 121591</strain>
    </source>
</reference>
<keyword evidence="3" id="KW-1185">Reference proteome</keyword>
<protein>
    <submittedName>
        <fullName evidence="2">Uncharacterized protein</fullName>
    </submittedName>
</protein>
<organism evidence="2 3">
    <name type="scientific">Aspergillus uvarum CBS 121591</name>
    <dbReference type="NCBI Taxonomy" id="1448315"/>
    <lineage>
        <taxon>Eukaryota</taxon>
        <taxon>Fungi</taxon>
        <taxon>Dikarya</taxon>
        <taxon>Ascomycota</taxon>
        <taxon>Pezizomycotina</taxon>
        <taxon>Eurotiomycetes</taxon>
        <taxon>Eurotiomycetidae</taxon>
        <taxon>Eurotiales</taxon>
        <taxon>Aspergillaceae</taxon>
        <taxon>Aspergillus</taxon>
        <taxon>Aspergillus subgen. Circumdati</taxon>
    </lineage>
</organism>
<dbReference type="VEuPathDB" id="FungiDB:BO82DRAFT_82140"/>
<keyword evidence="1" id="KW-0732">Signal</keyword>
<dbReference type="EMBL" id="KZ821701">
    <property type="protein sequence ID" value="PYH81598.1"/>
    <property type="molecule type" value="Genomic_DNA"/>
</dbReference>
<evidence type="ECO:0000313" key="3">
    <source>
        <dbReference type="Proteomes" id="UP000248340"/>
    </source>
</evidence>
<proteinExistence type="predicted"/>
<dbReference type="RefSeq" id="XP_025491798.1">
    <property type="nucleotide sequence ID" value="XM_025641587.1"/>
</dbReference>
<accession>A0A319D123</accession>
<feature type="chain" id="PRO_5016434341" evidence="1">
    <location>
        <begin position="22"/>
        <end position="137"/>
    </location>
</feature>
<evidence type="ECO:0000313" key="2">
    <source>
        <dbReference type="EMBL" id="PYH81598.1"/>
    </source>
</evidence>
<dbReference type="Proteomes" id="UP000248340">
    <property type="component" value="Unassembled WGS sequence"/>
</dbReference>